<dbReference type="EMBL" id="AP018216">
    <property type="protein sequence ID" value="BAY68696.1"/>
    <property type="molecule type" value="Genomic_DNA"/>
</dbReference>
<evidence type="ECO:0000313" key="3">
    <source>
        <dbReference type="Proteomes" id="UP000217507"/>
    </source>
</evidence>
<dbReference type="PANTHER" id="PTHR43685">
    <property type="entry name" value="GLYCOSYLTRANSFERASE"/>
    <property type="match status" value="1"/>
</dbReference>
<keyword evidence="2" id="KW-0808">Transferase</keyword>
<evidence type="ECO:0000313" key="2">
    <source>
        <dbReference type="EMBL" id="BAY68696.1"/>
    </source>
</evidence>
<organism evidence="2 3">
    <name type="scientific">Trichormus variabilis NIES-23</name>
    <dbReference type="NCBI Taxonomy" id="1973479"/>
    <lineage>
        <taxon>Bacteria</taxon>
        <taxon>Bacillati</taxon>
        <taxon>Cyanobacteriota</taxon>
        <taxon>Cyanophyceae</taxon>
        <taxon>Nostocales</taxon>
        <taxon>Nostocaceae</taxon>
        <taxon>Trichormus</taxon>
    </lineage>
</organism>
<dbReference type="Proteomes" id="UP000217507">
    <property type="component" value="Chromosome"/>
</dbReference>
<protein>
    <submittedName>
        <fullName evidence="2">Putative glycosyl transferase</fullName>
    </submittedName>
</protein>
<dbReference type="InterPro" id="IPR001173">
    <property type="entry name" value="Glyco_trans_2-like"/>
</dbReference>
<dbReference type="PANTHER" id="PTHR43685:SF2">
    <property type="entry name" value="GLYCOSYLTRANSFERASE 2-LIKE DOMAIN-CONTAINING PROTEIN"/>
    <property type="match status" value="1"/>
</dbReference>
<sequence length="318" mass="36380">MPKVSVVIPAYNAMKYLPATVESVLQQSFTDIEILIINDGSSDNIIAWTAQITDPRVQVISQQNQGLSGARNTGIHHASGEYIAFIDADDLWLPTKLEKQVKCLDNSPQAGLVYTWTAWTDETGKPTGVIVASHVEGYVWEQMVVNDKISNGSSAMVRRICFDKVGLFDTELTSSEDRDMWIRLAAHYHFAVVKEPLTLYRRHSQSMSKNRPKMLKNIRRVFEKTFATVPTELLYLRNRSYGWINLYTAWTCMDEKNYQEAIKYRRQALLHYPQIFFTAYFLRLSVAIVIMQLLGSQGYDNLRSLIRNLRRLVLGAAT</sequence>
<dbReference type="Gene3D" id="3.90.550.10">
    <property type="entry name" value="Spore Coat Polysaccharide Biosynthesis Protein SpsA, Chain A"/>
    <property type="match status" value="1"/>
</dbReference>
<accession>A0A1Z4KI88</accession>
<name>A0A1Z4KI88_ANAVA</name>
<feature type="domain" description="Glycosyltransferase 2-like" evidence="1">
    <location>
        <begin position="5"/>
        <end position="128"/>
    </location>
</feature>
<dbReference type="AlphaFoldDB" id="A0A1Z4KI88"/>
<dbReference type="GO" id="GO:0016740">
    <property type="term" value="F:transferase activity"/>
    <property type="evidence" value="ECO:0007669"/>
    <property type="project" value="UniProtKB-KW"/>
</dbReference>
<dbReference type="CDD" id="cd00761">
    <property type="entry name" value="Glyco_tranf_GTA_type"/>
    <property type="match status" value="1"/>
</dbReference>
<dbReference type="SUPFAM" id="SSF53448">
    <property type="entry name" value="Nucleotide-diphospho-sugar transferases"/>
    <property type="match status" value="1"/>
</dbReference>
<dbReference type="InterPro" id="IPR050834">
    <property type="entry name" value="Glycosyltransf_2"/>
</dbReference>
<reference evidence="2 3" key="1">
    <citation type="submission" date="2017-06" db="EMBL/GenBank/DDBJ databases">
        <title>Genome sequencing of cyanobaciteial culture collection at National Institute for Environmental Studies (NIES).</title>
        <authorList>
            <person name="Hirose Y."/>
            <person name="Shimura Y."/>
            <person name="Fujisawa T."/>
            <person name="Nakamura Y."/>
            <person name="Kawachi M."/>
        </authorList>
    </citation>
    <scope>NUCLEOTIDE SEQUENCE [LARGE SCALE GENOMIC DNA]</scope>
    <source>
        <strain evidence="2 3">NIES-23</strain>
    </source>
</reference>
<gene>
    <name evidence="2" type="ORF">NIES23_14840</name>
</gene>
<proteinExistence type="predicted"/>
<evidence type="ECO:0000259" key="1">
    <source>
        <dbReference type="Pfam" id="PF00535"/>
    </source>
</evidence>
<dbReference type="Pfam" id="PF00535">
    <property type="entry name" value="Glycos_transf_2"/>
    <property type="match status" value="1"/>
</dbReference>
<dbReference type="InterPro" id="IPR029044">
    <property type="entry name" value="Nucleotide-diphossugar_trans"/>
</dbReference>